<dbReference type="Pfam" id="PF13302">
    <property type="entry name" value="Acetyltransf_3"/>
    <property type="match status" value="1"/>
</dbReference>
<dbReference type="PANTHER" id="PTHR43792">
    <property type="entry name" value="GNAT FAMILY, PUTATIVE (AFU_ORTHOLOGUE AFUA_3G00765)-RELATED-RELATED"/>
    <property type="match status" value="1"/>
</dbReference>
<name>A0ABT4VKH5_9HYPH</name>
<evidence type="ECO:0000313" key="2">
    <source>
        <dbReference type="EMBL" id="MDA4845189.1"/>
    </source>
</evidence>
<dbReference type="InterPro" id="IPR051531">
    <property type="entry name" value="N-acetyltransferase"/>
</dbReference>
<dbReference type="InterPro" id="IPR000182">
    <property type="entry name" value="GNAT_dom"/>
</dbReference>
<dbReference type="SUPFAM" id="SSF55729">
    <property type="entry name" value="Acyl-CoA N-acyltransferases (Nat)"/>
    <property type="match status" value="1"/>
</dbReference>
<evidence type="ECO:0000259" key="1">
    <source>
        <dbReference type="PROSITE" id="PS51186"/>
    </source>
</evidence>
<dbReference type="PROSITE" id="PS51186">
    <property type="entry name" value="GNAT"/>
    <property type="match status" value="1"/>
</dbReference>
<dbReference type="EMBL" id="JAPJZH010000004">
    <property type="protein sequence ID" value="MDA4845189.1"/>
    <property type="molecule type" value="Genomic_DNA"/>
</dbReference>
<reference evidence="2" key="1">
    <citation type="submission" date="2022-11" db="EMBL/GenBank/DDBJ databases">
        <title>Hoeflea poritis sp. nov., isolated from scleractinian coral Porites lutea.</title>
        <authorList>
            <person name="Zhang G."/>
            <person name="Wei Q."/>
            <person name="Cai L."/>
        </authorList>
    </citation>
    <scope>NUCLEOTIDE SEQUENCE</scope>
    <source>
        <strain evidence="2">E7-10</strain>
    </source>
</reference>
<feature type="domain" description="N-acetyltransferase" evidence="1">
    <location>
        <begin position="11"/>
        <end position="172"/>
    </location>
</feature>
<protein>
    <submittedName>
        <fullName evidence="2">GNAT family N-acetyltransferase</fullName>
    </submittedName>
</protein>
<dbReference type="RefSeq" id="WP_271088787.1">
    <property type="nucleotide sequence ID" value="NZ_JAPJZH010000004.1"/>
</dbReference>
<gene>
    <name evidence="2" type="ORF">OOZ53_07490</name>
</gene>
<dbReference type="Gene3D" id="3.40.630.30">
    <property type="match status" value="1"/>
</dbReference>
<accession>A0ABT4VKH5</accession>
<evidence type="ECO:0000313" key="3">
    <source>
        <dbReference type="Proteomes" id="UP001148313"/>
    </source>
</evidence>
<organism evidence="2 3">
    <name type="scientific">Hoeflea poritis</name>
    <dbReference type="NCBI Taxonomy" id="2993659"/>
    <lineage>
        <taxon>Bacteria</taxon>
        <taxon>Pseudomonadati</taxon>
        <taxon>Pseudomonadota</taxon>
        <taxon>Alphaproteobacteria</taxon>
        <taxon>Hyphomicrobiales</taxon>
        <taxon>Rhizobiaceae</taxon>
        <taxon>Hoeflea</taxon>
    </lineage>
</organism>
<sequence length="172" mass="19460">MERAELQTDRLRLRRWRETDIAGFARLCADPQVMKYIGNGETRTADQSERAVRKFEAEWRREGYGLFAVELRASGAFIGFAGLSTPDFLPEVMPAVEIGWRFDRMYWGNGYATEAATAALEFGRNARGLGPIVSICQTGNDASRRIMHKLGMVFDRQTVDPTCGRAVEVYRI</sequence>
<proteinExistence type="predicted"/>
<dbReference type="PANTHER" id="PTHR43792:SF1">
    <property type="entry name" value="N-ACETYLTRANSFERASE DOMAIN-CONTAINING PROTEIN"/>
    <property type="match status" value="1"/>
</dbReference>
<comment type="caution">
    <text evidence="2">The sequence shown here is derived from an EMBL/GenBank/DDBJ whole genome shotgun (WGS) entry which is preliminary data.</text>
</comment>
<dbReference type="InterPro" id="IPR016181">
    <property type="entry name" value="Acyl_CoA_acyltransferase"/>
</dbReference>
<dbReference type="Proteomes" id="UP001148313">
    <property type="component" value="Unassembled WGS sequence"/>
</dbReference>
<keyword evidence="3" id="KW-1185">Reference proteome</keyword>